<gene>
    <name evidence="1" type="ORF">ACFQ0I_03550</name>
</gene>
<organism evidence="1 2">
    <name type="scientific">Mariniflexile aquimaris</name>
    <dbReference type="NCBI Taxonomy" id="881009"/>
    <lineage>
        <taxon>Bacteria</taxon>
        <taxon>Pseudomonadati</taxon>
        <taxon>Bacteroidota</taxon>
        <taxon>Flavobacteriia</taxon>
        <taxon>Flavobacteriales</taxon>
        <taxon>Flavobacteriaceae</taxon>
        <taxon>Mariniflexile</taxon>
    </lineage>
</organism>
<evidence type="ECO:0000313" key="1">
    <source>
        <dbReference type="EMBL" id="MFD0834826.1"/>
    </source>
</evidence>
<name>A0ABW3BPC1_9FLAO</name>
<dbReference type="EMBL" id="JBHTIB010000002">
    <property type="protein sequence ID" value="MFD0834826.1"/>
    <property type="molecule type" value="Genomic_DNA"/>
</dbReference>
<protein>
    <submittedName>
        <fullName evidence="1">Nucleotidyl transferase AbiEii/AbiGii toxin family protein</fullName>
    </submittedName>
</protein>
<dbReference type="Gene3D" id="3.10.450.620">
    <property type="entry name" value="JHP933, nucleotidyltransferase-like core domain"/>
    <property type="match status" value="1"/>
</dbReference>
<dbReference type="Pfam" id="PF08843">
    <property type="entry name" value="AbiEii"/>
    <property type="match status" value="1"/>
</dbReference>
<comment type="caution">
    <text evidence="1">The sequence shown here is derived from an EMBL/GenBank/DDBJ whole genome shotgun (WGS) entry which is preliminary data.</text>
</comment>
<proteinExistence type="predicted"/>
<dbReference type="RefSeq" id="WP_379939392.1">
    <property type="nucleotide sequence ID" value="NZ_JBHTIB010000002.1"/>
</dbReference>
<accession>A0ABW3BPC1</accession>
<evidence type="ECO:0000313" key="2">
    <source>
        <dbReference type="Proteomes" id="UP001597011"/>
    </source>
</evidence>
<keyword evidence="1" id="KW-0808">Transferase</keyword>
<reference evidence="2" key="1">
    <citation type="journal article" date="2019" name="Int. J. Syst. Evol. Microbiol.">
        <title>The Global Catalogue of Microorganisms (GCM) 10K type strain sequencing project: providing services to taxonomists for standard genome sequencing and annotation.</title>
        <authorList>
            <consortium name="The Broad Institute Genomics Platform"/>
            <consortium name="The Broad Institute Genome Sequencing Center for Infectious Disease"/>
            <person name="Wu L."/>
            <person name="Ma J."/>
        </authorList>
    </citation>
    <scope>NUCLEOTIDE SEQUENCE [LARGE SCALE GENOMIC DNA]</scope>
    <source>
        <strain evidence="2">CCUG 60529</strain>
    </source>
</reference>
<dbReference type="InterPro" id="IPR014942">
    <property type="entry name" value="AbiEii"/>
</dbReference>
<dbReference type="GO" id="GO:0016740">
    <property type="term" value="F:transferase activity"/>
    <property type="evidence" value="ECO:0007669"/>
    <property type="project" value="UniProtKB-KW"/>
</dbReference>
<dbReference type="Proteomes" id="UP001597011">
    <property type="component" value="Unassembled WGS sequence"/>
</dbReference>
<sequence>MNNYKNQVRLLLGVIPEVAKEKCFALHGGTAINLFVRDMPRLSVDIDLTYIPIEDRTTSFTNINNALGEIKKRLNIIFPSLLLVHEKDKLKLQINNKDALIKIEVNQGIRGLMGDTSSLVLCDKAQEEFDAFCSIQGVSFGQLYGGKIVAALDRQHPRDLFDVKDLLGNEGFTKEVKEGFIFTLLSSKRPIKEVLFPNLINQEQAFENQFMGMTEKPFTYADFEQTRKKLIEIVRGELTESDKNFIINFENASPDWSVYDFEKFPAIQWKFQNLLALKESNPEKHNSNMKQLKRLLIY</sequence>
<keyword evidence="2" id="KW-1185">Reference proteome</keyword>